<organism evidence="9 10">
    <name type="scientific">Apostasia shenzhenica</name>
    <dbReference type="NCBI Taxonomy" id="1088818"/>
    <lineage>
        <taxon>Eukaryota</taxon>
        <taxon>Viridiplantae</taxon>
        <taxon>Streptophyta</taxon>
        <taxon>Embryophyta</taxon>
        <taxon>Tracheophyta</taxon>
        <taxon>Spermatophyta</taxon>
        <taxon>Magnoliopsida</taxon>
        <taxon>Liliopsida</taxon>
        <taxon>Asparagales</taxon>
        <taxon>Orchidaceae</taxon>
        <taxon>Apostasioideae</taxon>
        <taxon>Apostasia</taxon>
    </lineage>
</organism>
<feature type="compositionally biased region" description="Acidic residues" evidence="8">
    <location>
        <begin position="927"/>
        <end position="938"/>
    </location>
</feature>
<feature type="compositionally biased region" description="Acidic residues" evidence="8">
    <location>
        <begin position="1033"/>
        <end position="1047"/>
    </location>
</feature>
<comment type="similarity">
    <text evidence="2">Belongs to the NOP14 family.</text>
</comment>
<evidence type="ECO:0000313" key="10">
    <source>
        <dbReference type="Proteomes" id="UP000236161"/>
    </source>
</evidence>
<dbReference type="InterPro" id="IPR019734">
    <property type="entry name" value="TPR_rpt"/>
</dbReference>
<name>A0A2H9ZR98_9ASPA</name>
<feature type="compositionally biased region" description="Acidic residues" evidence="8">
    <location>
        <begin position="997"/>
        <end position="1013"/>
    </location>
</feature>
<evidence type="ECO:0000256" key="3">
    <source>
        <dbReference type="ARBA" id="ARBA00022517"/>
    </source>
</evidence>
<dbReference type="OrthoDB" id="441771at2759"/>
<dbReference type="EMBL" id="KZ454794">
    <property type="protein sequence ID" value="PKA45808.1"/>
    <property type="molecule type" value="Genomic_DNA"/>
</dbReference>
<gene>
    <name evidence="9" type="primary">OEP61</name>
    <name evidence="9" type="ORF">AXF42_Ash018359</name>
</gene>
<dbReference type="Gene3D" id="1.25.40.10">
    <property type="entry name" value="Tetratricopeptide repeat domain"/>
    <property type="match status" value="1"/>
</dbReference>
<dbReference type="GO" id="GO:0030490">
    <property type="term" value="P:maturation of SSU-rRNA"/>
    <property type="evidence" value="ECO:0007669"/>
    <property type="project" value="TreeGrafter"/>
</dbReference>
<evidence type="ECO:0000256" key="4">
    <source>
        <dbReference type="ARBA" id="ARBA00022552"/>
    </source>
</evidence>
<dbReference type="SMART" id="SM00028">
    <property type="entry name" value="TPR"/>
    <property type="match status" value="2"/>
</dbReference>
<protein>
    <submittedName>
        <fullName evidence="9">Outer envelope protein 61, chloroplastic</fullName>
    </submittedName>
</protein>
<keyword evidence="10" id="KW-1185">Reference proteome</keyword>
<comment type="subcellular location">
    <subcellularLocation>
        <location evidence="1">Nucleus</location>
        <location evidence="1">Nucleolus</location>
    </subcellularLocation>
</comment>
<feature type="region of interest" description="Disordered" evidence="8">
    <location>
        <begin position="577"/>
        <end position="614"/>
    </location>
</feature>
<dbReference type="Proteomes" id="UP000236161">
    <property type="component" value="Unassembled WGS sequence"/>
</dbReference>
<dbReference type="PANTHER" id="PTHR23183:SF0">
    <property type="entry name" value="NUCLEOLAR PROTEIN 14"/>
    <property type="match status" value="1"/>
</dbReference>
<dbReference type="Pfam" id="PF04147">
    <property type="entry name" value="Nop14"/>
    <property type="match status" value="1"/>
</dbReference>
<feature type="compositionally biased region" description="Low complexity" evidence="8">
    <location>
        <begin position="371"/>
        <end position="416"/>
    </location>
</feature>
<evidence type="ECO:0000313" key="9">
    <source>
        <dbReference type="EMBL" id="PKA45808.1"/>
    </source>
</evidence>
<dbReference type="GO" id="GO:0030692">
    <property type="term" value="C:Noc4p-Nop14p complex"/>
    <property type="evidence" value="ECO:0007669"/>
    <property type="project" value="TreeGrafter"/>
</dbReference>
<dbReference type="PROSITE" id="PS50005">
    <property type="entry name" value="TPR"/>
    <property type="match status" value="1"/>
</dbReference>
<feature type="region of interest" description="Disordered" evidence="8">
    <location>
        <begin position="885"/>
        <end position="1047"/>
    </location>
</feature>
<sequence length="1522" mass="171837">MFNAMMDPELMRLAQEQMRKMPPAELARMQQQELLDGVLAMFSNPEFMKLATESMKSMKPEDLKLAKEQLKHSKPEDMVKLTEKMASASPEELASLKVHADAQIIYQANAAEMLKKEGNDLHARGQYHGAASKYLRVLKNDPKNVKALYRRGQAYKELGKLEAALSDLTRAHQFSPEDETIEGVLRDAKLLKDGGLGTSKCFIEEIEEEETRPVPTQHGGSVEYTVTQPVYDGECSENGGSYETLSASPENLQAFKDNPEAIRLFQKYVSKADPGSLSAMGLEGMSPDIIKAATEMIGSMKSEELQKMLEVAAAFKADGPNFPSMNHNGMTPELIKMASEKLSGMSPEELKKMYEVSSSINTDIAKAASGSNSQCPESGSQSSVSVVSEVRTNSSGGLSCSSNTVQPPSSSPTSSVDLQETMRNSMNDPAMRQMLTSMMKNMSPEMMANMSQQFGMKLSKEDAAKAQQTMTSLSPEDLDRMMRWAERAQRGVETPSSSTNWALLVDEESSPMGHRSAGNNRGGRRDVQLAGGRDPCCIDKSAAGSSQFHVCLLRSSAGIRLCFDLLRAPSMAKWKVEKGSGGTKKKKKKGGKLPLSGPAVAAMKSSKQNRPNPFETLWSRRKFNVLGKKKGKGEEVRIGLSRSLAVEKRNKTLMKEYEESSKSSKFIDRRLGEKDDTLQEFDKAILRLQRQRQHLSAISWFCRTYTFCCCELKEKRARKYNLSDDEEDDSIIPQPHFLSDVDDFNEQVPPDEDGDIGTAGISDLTTRDLYLPPEQRSVENDFQYGTEKRHKSNKQAYAEVIAKDKFNWMPYWLESGVYILKMYILIAQAKRAEEREEIGHEIAALNKLTDEMDDRLNALSSLDRKHSSEKHSDEKQDAYKITMGELHFEPRAHPSERTKTPEETAQEEKEALEKKEKERLNRMRPTDDDDDYDRDGAEDEVKSSSRMNRYVSGDDLGDSFSLSKGIGNERGWVDDIYEREENEGNHEQGDTSSDGSESSEDDQEECDDADVSDEGITNEVDYDNLSSMKDWEQSDDDDLGVEEAQETDEIDTVKVGVGTCKADSANHKLGPGGKDAQVKEEIPYVIQVPTNLKAVCSLLDNRSDVEVVEIIRRVRAYNSISLGTENRRKMQVFYGVLLNYFAFLGNQKPLNVKIINSLVKPLVEMGAEVPYFASVCARERLIHIRAQFCENIKIPGKCVWPSLKTLNLLRLWSLTFPCSDFRHVVMTPVVLLMCEYLMRCPITSGRDIAIGSFLCSMLLSVTKQSQKYCPEVIGFLQFLLISCTEENSEITQQSVFQNLMELNSFTPWLCINDDGCHANPIDFFMVLEMEPESPFFASNNFKASILSHTIKLLKEFINMYERLSSFPEIFLPIADLLRDILHRAKLPGTLRASMEDVNSLVTQKTNQHQMLRQPLQMRRQRPEPIKLLNPKFEENFVKGVDYDPDRERAQRKKLKKLLKKEAKGAVRELRKDNHFVFKLKERDRLLQEEERAEKYGKALAFLQEQEHSFKSGQLGKGRKRRR</sequence>
<evidence type="ECO:0000256" key="8">
    <source>
        <dbReference type="SAM" id="MobiDB-lite"/>
    </source>
</evidence>
<dbReference type="InterPro" id="IPR011990">
    <property type="entry name" value="TPR-like_helical_dom_sf"/>
</dbReference>
<keyword evidence="4" id="KW-0698">rRNA processing</keyword>
<feature type="repeat" description="TPR" evidence="7">
    <location>
        <begin position="145"/>
        <end position="178"/>
    </location>
</feature>
<evidence type="ECO:0000256" key="5">
    <source>
        <dbReference type="ARBA" id="ARBA00023242"/>
    </source>
</evidence>
<dbReference type="PANTHER" id="PTHR23183">
    <property type="entry name" value="NOP14"/>
    <property type="match status" value="1"/>
</dbReference>
<reference evidence="9 10" key="1">
    <citation type="journal article" date="2017" name="Nature">
        <title>The Apostasia genome and the evolution of orchids.</title>
        <authorList>
            <person name="Zhang G.Q."/>
            <person name="Liu K.W."/>
            <person name="Li Z."/>
            <person name="Lohaus R."/>
            <person name="Hsiao Y.Y."/>
            <person name="Niu S.C."/>
            <person name="Wang J.Y."/>
            <person name="Lin Y.C."/>
            <person name="Xu Q."/>
            <person name="Chen L.J."/>
            <person name="Yoshida K."/>
            <person name="Fujiwara S."/>
            <person name="Wang Z.W."/>
            <person name="Zhang Y.Q."/>
            <person name="Mitsuda N."/>
            <person name="Wang M."/>
            <person name="Liu G.H."/>
            <person name="Pecoraro L."/>
            <person name="Huang H.X."/>
            <person name="Xiao X.J."/>
            <person name="Lin M."/>
            <person name="Wu X.Y."/>
            <person name="Wu W.L."/>
            <person name="Chen Y.Y."/>
            <person name="Chang S.B."/>
            <person name="Sakamoto S."/>
            <person name="Ohme-Takagi M."/>
            <person name="Yagi M."/>
            <person name="Zeng S.J."/>
            <person name="Shen C.Y."/>
            <person name="Yeh C.M."/>
            <person name="Luo Y.B."/>
            <person name="Tsai W.C."/>
            <person name="Van de Peer Y."/>
            <person name="Liu Z.J."/>
        </authorList>
    </citation>
    <scope>NUCLEOTIDE SEQUENCE [LARGE SCALE GENOMIC DNA]</scope>
    <source>
        <strain evidence="10">cv. Shenzhen</strain>
        <tissue evidence="9">Stem</tissue>
    </source>
</reference>
<comment type="function">
    <text evidence="6">Involved in nucleolar processing of pre-18S ribosomal RNA. Has a role in the nuclear export of 40S pre-ribosomal subunit to the cytoplasm.</text>
</comment>
<keyword evidence="5" id="KW-0539">Nucleus</keyword>
<dbReference type="GO" id="GO:0032040">
    <property type="term" value="C:small-subunit processome"/>
    <property type="evidence" value="ECO:0007669"/>
    <property type="project" value="InterPro"/>
</dbReference>
<dbReference type="STRING" id="1088818.A0A2H9ZR98"/>
<dbReference type="Pfam" id="PF13414">
    <property type="entry name" value="TPR_11"/>
    <property type="match status" value="1"/>
</dbReference>
<dbReference type="SUPFAM" id="SSF48452">
    <property type="entry name" value="TPR-like"/>
    <property type="match status" value="1"/>
</dbReference>
<dbReference type="InterPro" id="IPR007276">
    <property type="entry name" value="Nop14"/>
</dbReference>
<evidence type="ECO:0000256" key="2">
    <source>
        <dbReference type="ARBA" id="ARBA00007466"/>
    </source>
</evidence>
<keyword evidence="3" id="KW-0690">Ribosome biogenesis</keyword>
<keyword evidence="7" id="KW-0802">TPR repeat</keyword>
<evidence type="ECO:0000256" key="6">
    <source>
        <dbReference type="ARBA" id="ARBA00024695"/>
    </source>
</evidence>
<feature type="compositionally biased region" description="Basic and acidic residues" evidence="8">
    <location>
        <begin position="886"/>
        <end position="926"/>
    </location>
</feature>
<feature type="region of interest" description="Disordered" evidence="8">
    <location>
        <begin position="367"/>
        <end position="417"/>
    </location>
</feature>
<accession>A0A2H9ZR98</accession>
<proteinExistence type="inferred from homology"/>
<evidence type="ECO:0000256" key="7">
    <source>
        <dbReference type="PROSITE-ProRule" id="PRU00339"/>
    </source>
</evidence>
<keyword evidence="9" id="KW-0261">Viral envelope protein</keyword>
<evidence type="ECO:0000256" key="1">
    <source>
        <dbReference type="ARBA" id="ARBA00004604"/>
    </source>
</evidence>
<keyword evidence="9" id="KW-0946">Virion</keyword>